<proteinExistence type="predicted"/>
<dbReference type="EMBL" id="JACEIK010002181">
    <property type="protein sequence ID" value="MCD9559637.1"/>
    <property type="molecule type" value="Genomic_DNA"/>
</dbReference>
<name>A0ABS8UNB7_DATST</name>
<evidence type="ECO:0000313" key="2">
    <source>
        <dbReference type="Proteomes" id="UP000823775"/>
    </source>
</evidence>
<gene>
    <name evidence="1" type="ORF">HAX54_017768</name>
</gene>
<organism evidence="1 2">
    <name type="scientific">Datura stramonium</name>
    <name type="common">Jimsonweed</name>
    <name type="synonym">Common thornapple</name>
    <dbReference type="NCBI Taxonomy" id="4076"/>
    <lineage>
        <taxon>Eukaryota</taxon>
        <taxon>Viridiplantae</taxon>
        <taxon>Streptophyta</taxon>
        <taxon>Embryophyta</taxon>
        <taxon>Tracheophyta</taxon>
        <taxon>Spermatophyta</taxon>
        <taxon>Magnoliopsida</taxon>
        <taxon>eudicotyledons</taxon>
        <taxon>Gunneridae</taxon>
        <taxon>Pentapetalae</taxon>
        <taxon>asterids</taxon>
        <taxon>lamiids</taxon>
        <taxon>Solanales</taxon>
        <taxon>Solanaceae</taxon>
        <taxon>Solanoideae</taxon>
        <taxon>Datureae</taxon>
        <taxon>Datura</taxon>
    </lineage>
</organism>
<reference evidence="1 2" key="1">
    <citation type="journal article" date="2021" name="BMC Genomics">
        <title>Datura genome reveals duplications of psychoactive alkaloid biosynthetic genes and high mutation rate following tissue culture.</title>
        <authorList>
            <person name="Rajewski A."/>
            <person name="Carter-House D."/>
            <person name="Stajich J."/>
            <person name="Litt A."/>
        </authorList>
    </citation>
    <scope>NUCLEOTIDE SEQUENCE [LARGE SCALE GENOMIC DNA]</scope>
    <source>
        <strain evidence="1">AR-01</strain>
    </source>
</reference>
<dbReference type="Proteomes" id="UP000823775">
    <property type="component" value="Unassembled WGS sequence"/>
</dbReference>
<accession>A0ABS8UNB7</accession>
<sequence length="70" mass="8478">MLLLRSEYLPVNRSNETRRRRNFKRGREREREYAYIANWQYEGEGKVPDRVKRSFRLASTSSLLNCKLDP</sequence>
<feature type="non-terminal residue" evidence="1">
    <location>
        <position position="70"/>
    </location>
</feature>
<evidence type="ECO:0000313" key="1">
    <source>
        <dbReference type="EMBL" id="MCD9559637.1"/>
    </source>
</evidence>
<comment type="caution">
    <text evidence="1">The sequence shown here is derived from an EMBL/GenBank/DDBJ whole genome shotgun (WGS) entry which is preliminary data.</text>
</comment>
<keyword evidence="2" id="KW-1185">Reference proteome</keyword>
<protein>
    <submittedName>
        <fullName evidence="1">Uncharacterized protein</fullName>
    </submittedName>
</protein>